<feature type="transmembrane region" description="Helical" evidence="1">
    <location>
        <begin position="42"/>
        <end position="59"/>
    </location>
</feature>
<organism evidence="3">
    <name type="scientific">freshwater metagenome</name>
    <dbReference type="NCBI Taxonomy" id="449393"/>
    <lineage>
        <taxon>unclassified sequences</taxon>
        <taxon>metagenomes</taxon>
        <taxon>ecological metagenomes</taxon>
    </lineage>
</organism>
<accession>A0A6J7UNY7</accession>
<evidence type="ECO:0000313" key="3">
    <source>
        <dbReference type="EMBL" id="CAB5065727.1"/>
    </source>
</evidence>
<dbReference type="AlphaFoldDB" id="A0A6J7UNY7"/>
<evidence type="ECO:0000256" key="1">
    <source>
        <dbReference type="SAM" id="Phobius"/>
    </source>
</evidence>
<keyword evidence="1" id="KW-0812">Transmembrane</keyword>
<keyword evidence="1" id="KW-1133">Transmembrane helix</keyword>
<evidence type="ECO:0000313" key="2">
    <source>
        <dbReference type="EMBL" id="CAB5019168.1"/>
    </source>
</evidence>
<reference evidence="3" key="1">
    <citation type="submission" date="2020-05" db="EMBL/GenBank/DDBJ databases">
        <authorList>
            <person name="Chiriac C."/>
            <person name="Salcher M."/>
            <person name="Ghai R."/>
            <person name="Kavagutti S V."/>
        </authorList>
    </citation>
    <scope>NUCLEOTIDE SEQUENCE</scope>
</reference>
<sequence>MSVPLSDDEQRILRQIEEQLQSDERFAQNTSPAGMYRQSAKTVRWAGLGAIAGLIFTVVALQIHFLLAFGGFLVMLACALVIERQLRAIGKVGVQDLAASLKNSRIGAARMRDRFPRD</sequence>
<proteinExistence type="predicted"/>
<protein>
    <submittedName>
        <fullName evidence="3">Unannotated protein</fullName>
    </submittedName>
</protein>
<dbReference type="Pfam" id="PF11239">
    <property type="entry name" value="DUF3040"/>
    <property type="match status" value="1"/>
</dbReference>
<dbReference type="EMBL" id="CAFBQU010000023">
    <property type="protein sequence ID" value="CAB5065727.1"/>
    <property type="molecule type" value="Genomic_DNA"/>
</dbReference>
<gene>
    <name evidence="2" type="ORF">UFOPK4098_00752</name>
    <name evidence="3" type="ORF">UFOPK4347_01005</name>
</gene>
<name>A0A6J7UNY7_9ZZZZ</name>
<keyword evidence="1" id="KW-0472">Membrane</keyword>
<dbReference type="EMBL" id="CAFBPN010000032">
    <property type="protein sequence ID" value="CAB5019168.1"/>
    <property type="molecule type" value="Genomic_DNA"/>
</dbReference>
<dbReference type="InterPro" id="IPR021401">
    <property type="entry name" value="DUF3040"/>
</dbReference>
<feature type="transmembrane region" description="Helical" evidence="1">
    <location>
        <begin position="65"/>
        <end position="82"/>
    </location>
</feature>